<gene>
    <name evidence="10" type="primary">AUGUSTUS-3.0.2_02953</name>
    <name evidence="10" type="ORF">TcasGA2_TC002953</name>
</gene>
<evidence type="ECO:0000256" key="5">
    <source>
        <dbReference type="ARBA" id="ARBA00022807"/>
    </source>
</evidence>
<dbReference type="InterPro" id="IPR012599">
    <property type="entry name" value="Propeptide_C1A"/>
</dbReference>
<evidence type="ECO:0000313" key="11">
    <source>
        <dbReference type="Proteomes" id="UP000007266"/>
    </source>
</evidence>
<dbReference type="STRING" id="7070.D6WGZ3"/>
<dbReference type="PhylomeDB" id="D6WGZ3"/>
<keyword evidence="4" id="KW-0378">Hydrolase</keyword>
<evidence type="ECO:0000256" key="2">
    <source>
        <dbReference type="ARBA" id="ARBA00022670"/>
    </source>
</evidence>
<dbReference type="GO" id="GO:0005615">
    <property type="term" value="C:extracellular space"/>
    <property type="evidence" value="ECO:0000318"/>
    <property type="project" value="GO_Central"/>
</dbReference>
<reference evidence="10 11" key="1">
    <citation type="journal article" date="2008" name="Nature">
        <title>The genome of the model beetle and pest Tribolium castaneum.</title>
        <authorList>
            <consortium name="Tribolium Genome Sequencing Consortium"/>
            <person name="Richards S."/>
            <person name="Gibbs R.A."/>
            <person name="Weinstock G.M."/>
            <person name="Brown S.J."/>
            <person name="Denell R."/>
            <person name="Beeman R.W."/>
            <person name="Gibbs R."/>
            <person name="Beeman R.W."/>
            <person name="Brown S.J."/>
            <person name="Bucher G."/>
            <person name="Friedrich M."/>
            <person name="Grimmelikhuijzen C.J."/>
            <person name="Klingler M."/>
            <person name="Lorenzen M."/>
            <person name="Richards S."/>
            <person name="Roth S."/>
            <person name="Schroder R."/>
            <person name="Tautz D."/>
            <person name="Zdobnov E.M."/>
            <person name="Muzny D."/>
            <person name="Gibbs R.A."/>
            <person name="Weinstock G.M."/>
            <person name="Attaway T."/>
            <person name="Bell S."/>
            <person name="Buhay C.J."/>
            <person name="Chandrabose M.N."/>
            <person name="Chavez D."/>
            <person name="Clerk-Blankenburg K.P."/>
            <person name="Cree A."/>
            <person name="Dao M."/>
            <person name="Davis C."/>
            <person name="Chacko J."/>
            <person name="Dinh H."/>
            <person name="Dugan-Rocha S."/>
            <person name="Fowler G."/>
            <person name="Garner T.T."/>
            <person name="Garnes J."/>
            <person name="Gnirke A."/>
            <person name="Hawes A."/>
            <person name="Hernandez J."/>
            <person name="Hines S."/>
            <person name="Holder M."/>
            <person name="Hume J."/>
            <person name="Jhangiani S.N."/>
            <person name="Joshi V."/>
            <person name="Khan Z.M."/>
            <person name="Jackson L."/>
            <person name="Kovar C."/>
            <person name="Kowis A."/>
            <person name="Lee S."/>
            <person name="Lewis L.R."/>
            <person name="Margolis J."/>
            <person name="Morgan M."/>
            <person name="Nazareth L.V."/>
            <person name="Nguyen N."/>
            <person name="Okwuonu G."/>
            <person name="Parker D."/>
            <person name="Richards S."/>
            <person name="Ruiz S.J."/>
            <person name="Santibanez J."/>
            <person name="Savard J."/>
            <person name="Scherer S.E."/>
            <person name="Schneider B."/>
            <person name="Sodergren E."/>
            <person name="Tautz D."/>
            <person name="Vattahil S."/>
            <person name="Villasana D."/>
            <person name="White C.S."/>
            <person name="Wright R."/>
            <person name="Park Y."/>
            <person name="Beeman R.W."/>
            <person name="Lord J."/>
            <person name="Oppert B."/>
            <person name="Lorenzen M."/>
            <person name="Brown S."/>
            <person name="Wang L."/>
            <person name="Savard J."/>
            <person name="Tautz D."/>
            <person name="Richards S."/>
            <person name="Weinstock G."/>
            <person name="Gibbs R.A."/>
            <person name="Liu Y."/>
            <person name="Worley K."/>
            <person name="Weinstock G."/>
            <person name="Elsik C.G."/>
            <person name="Reese J.T."/>
            <person name="Elhaik E."/>
            <person name="Landan G."/>
            <person name="Graur D."/>
            <person name="Arensburger P."/>
            <person name="Atkinson P."/>
            <person name="Beeman R.W."/>
            <person name="Beidler J."/>
            <person name="Brown S.J."/>
            <person name="Demuth J.P."/>
            <person name="Drury D.W."/>
            <person name="Du Y.Z."/>
            <person name="Fujiwara H."/>
            <person name="Lorenzen M."/>
            <person name="Maselli V."/>
            <person name="Osanai M."/>
            <person name="Park Y."/>
            <person name="Robertson H.M."/>
            <person name="Tu Z."/>
            <person name="Wang J.J."/>
            <person name="Wang S."/>
            <person name="Richards S."/>
            <person name="Song H."/>
            <person name="Zhang L."/>
            <person name="Sodergren E."/>
            <person name="Werner D."/>
            <person name="Stanke M."/>
            <person name="Morgenstern B."/>
            <person name="Solovyev V."/>
            <person name="Kosarev P."/>
            <person name="Brown G."/>
            <person name="Chen H.C."/>
            <person name="Ermolaeva O."/>
            <person name="Hlavina W."/>
            <person name="Kapustin Y."/>
            <person name="Kiryutin B."/>
            <person name="Kitts P."/>
            <person name="Maglott D."/>
            <person name="Pruitt K."/>
            <person name="Sapojnikov V."/>
            <person name="Souvorov A."/>
            <person name="Mackey A.J."/>
            <person name="Waterhouse R.M."/>
            <person name="Wyder S."/>
            <person name="Zdobnov E.M."/>
            <person name="Zdobnov E.M."/>
            <person name="Wyder S."/>
            <person name="Kriventseva E.V."/>
            <person name="Kadowaki T."/>
            <person name="Bork P."/>
            <person name="Aranda M."/>
            <person name="Bao R."/>
            <person name="Beermann A."/>
            <person name="Berns N."/>
            <person name="Bolognesi R."/>
            <person name="Bonneton F."/>
            <person name="Bopp D."/>
            <person name="Brown S.J."/>
            <person name="Bucher G."/>
            <person name="Butts T."/>
            <person name="Chaumot A."/>
            <person name="Denell R.E."/>
            <person name="Ferrier D.E."/>
            <person name="Friedrich M."/>
            <person name="Gordon C.M."/>
            <person name="Jindra M."/>
            <person name="Klingler M."/>
            <person name="Lan Q."/>
            <person name="Lattorff H.M."/>
            <person name="Laudet V."/>
            <person name="von Levetsow C."/>
            <person name="Liu Z."/>
            <person name="Lutz R."/>
            <person name="Lynch J.A."/>
            <person name="da Fonseca R.N."/>
            <person name="Posnien N."/>
            <person name="Reuter R."/>
            <person name="Roth S."/>
            <person name="Savard J."/>
            <person name="Schinko J.B."/>
            <person name="Schmitt C."/>
            <person name="Schoppmeier M."/>
            <person name="Schroder R."/>
            <person name="Shippy T.D."/>
            <person name="Simonnet F."/>
            <person name="Marques-Souza H."/>
            <person name="Tautz D."/>
            <person name="Tomoyasu Y."/>
            <person name="Trauner J."/>
            <person name="Van der Zee M."/>
            <person name="Vervoort M."/>
            <person name="Wittkopp N."/>
            <person name="Wimmer E.A."/>
            <person name="Yang X."/>
            <person name="Jones A.K."/>
            <person name="Sattelle D.B."/>
            <person name="Ebert P.R."/>
            <person name="Nelson D."/>
            <person name="Scott J.G."/>
            <person name="Beeman R.W."/>
            <person name="Muthukrishnan S."/>
            <person name="Kramer K.J."/>
            <person name="Arakane Y."/>
            <person name="Beeman R.W."/>
            <person name="Zhu Q."/>
            <person name="Hogenkamp D."/>
            <person name="Dixit R."/>
            <person name="Oppert B."/>
            <person name="Jiang H."/>
            <person name="Zou Z."/>
            <person name="Marshall J."/>
            <person name="Elpidina E."/>
            <person name="Vinokurov K."/>
            <person name="Oppert C."/>
            <person name="Zou Z."/>
            <person name="Evans J."/>
            <person name="Lu Z."/>
            <person name="Zhao P."/>
            <person name="Sumathipala N."/>
            <person name="Altincicek B."/>
            <person name="Vilcinskas A."/>
            <person name="Williams M."/>
            <person name="Hultmark D."/>
            <person name="Hetru C."/>
            <person name="Jiang H."/>
            <person name="Grimmelikhuijzen C.J."/>
            <person name="Hauser F."/>
            <person name="Cazzamali G."/>
            <person name="Williamson M."/>
            <person name="Park Y."/>
            <person name="Li B."/>
            <person name="Tanaka Y."/>
            <person name="Predel R."/>
            <person name="Neupert S."/>
            <person name="Schachtner J."/>
            <person name="Verleyen P."/>
            <person name="Raible F."/>
            <person name="Bork P."/>
            <person name="Friedrich M."/>
            <person name="Walden K.K."/>
            <person name="Robertson H.M."/>
            <person name="Angeli S."/>
            <person name="Foret S."/>
            <person name="Bucher G."/>
            <person name="Schuetz S."/>
            <person name="Maleszka R."/>
            <person name="Wimmer E.A."/>
            <person name="Beeman R.W."/>
            <person name="Lorenzen M."/>
            <person name="Tomoyasu Y."/>
            <person name="Miller S.C."/>
            <person name="Grossmann D."/>
            <person name="Bucher G."/>
        </authorList>
    </citation>
    <scope>NUCLEOTIDE SEQUENCE [LARGE SCALE GENOMIC DNA]</scope>
    <source>
        <strain evidence="10 11">Georgia GA2</strain>
    </source>
</reference>
<evidence type="ECO:0000256" key="6">
    <source>
        <dbReference type="ARBA" id="ARBA00023145"/>
    </source>
</evidence>
<dbReference type="InterPro" id="IPR013128">
    <property type="entry name" value="Peptidase_C1A"/>
</dbReference>
<dbReference type="InterPro" id="IPR025661">
    <property type="entry name" value="Pept_asp_AS"/>
</dbReference>
<dbReference type="PRINTS" id="PR00705">
    <property type="entry name" value="PAPAIN"/>
</dbReference>
<dbReference type="HOGENOM" id="CLU_012184_3_3_1"/>
<feature type="chain" id="PRO_5018650922" evidence="8">
    <location>
        <begin position="20"/>
        <end position="335"/>
    </location>
</feature>
<evidence type="ECO:0000259" key="9">
    <source>
        <dbReference type="SMART" id="SM00645"/>
    </source>
</evidence>
<dbReference type="PROSITE" id="PS00139">
    <property type="entry name" value="THIOL_PROTEASE_CYS"/>
    <property type="match status" value="1"/>
</dbReference>
<dbReference type="SMART" id="SM00645">
    <property type="entry name" value="Pept_C1"/>
    <property type="match status" value="1"/>
</dbReference>
<dbReference type="PROSITE" id="PS00640">
    <property type="entry name" value="THIOL_PROTEASE_ASN"/>
    <property type="match status" value="1"/>
</dbReference>
<dbReference type="GO" id="GO:0004197">
    <property type="term" value="F:cysteine-type endopeptidase activity"/>
    <property type="evidence" value="ECO:0000318"/>
    <property type="project" value="GO_Central"/>
</dbReference>
<dbReference type="InterPro" id="IPR000668">
    <property type="entry name" value="Peptidase_C1A_C"/>
</dbReference>
<feature type="signal peptide" evidence="8">
    <location>
        <begin position="1"/>
        <end position="19"/>
    </location>
</feature>
<dbReference type="EMBL" id="KQ971321">
    <property type="protein sequence ID" value="EFA01287.1"/>
    <property type="molecule type" value="Genomic_DNA"/>
</dbReference>
<dbReference type="PANTHER" id="PTHR12411">
    <property type="entry name" value="CYSTEINE PROTEASE FAMILY C1-RELATED"/>
    <property type="match status" value="1"/>
</dbReference>
<feature type="domain" description="Peptidase C1A papain C-terminal" evidence="9">
    <location>
        <begin position="84"/>
        <end position="332"/>
    </location>
</feature>
<dbReference type="GO" id="GO:0005764">
    <property type="term" value="C:lysosome"/>
    <property type="evidence" value="ECO:0000318"/>
    <property type="project" value="GO_Central"/>
</dbReference>
<dbReference type="FunFam" id="3.90.70.10:FF:000031">
    <property type="entry name" value="Cathepsin B"/>
    <property type="match status" value="1"/>
</dbReference>
<keyword evidence="7" id="KW-1015">Disulfide bond</keyword>
<evidence type="ECO:0000313" key="10">
    <source>
        <dbReference type="EMBL" id="EFA01287.1"/>
    </source>
</evidence>
<evidence type="ECO:0000256" key="7">
    <source>
        <dbReference type="ARBA" id="ARBA00023157"/>
    </source>
</evidence>
<dbReference type="GO" id="GO:0051603">
    <property type="term" value="P:proteolysis involved in protein catabolic process"/>
    <property type="evidence" value="ECO:0000318"/>
    <property type="project" value="GO_Central"/>
</dbReference>
<dbReference type="Proteomes" id="UP000007266">
    <property type="component" value="Linkage group 3"/>
</dbReference>
<dbReference type="eggNOG" id="KOG1543">
    <property type="taxonomic scope" value="Eukaryota"/>
</dbReference>
<evidence type="ECO:0000256" key="3">
    <source>
        <dbReference type="ARBA" id="ARBA00022729"/>
    </source>
</evidence>
<evidence type="ECO:0000256" key="8">
    <source>
        <dbReference type="SAM" id="SignalP"/>
    </source>
</evidence>
<keyword evidence="2" id="KW-0645">Protease</keyword>
<dbReference type="CDD" id="cd02620">
    <property type="entry name" value="Peptidase_C1A_CathepsinB"/>
    <property type="match status" value="1"/>
</dbReference>
<dbReference type="Pfam" id="PF00112">
    <property type="entry name" value="Peptidase_C1"/>
    <property type="match status" value="1"/>
</dbReference>
<sequence>MKYFLHFAVVLATVALVYGGVHLHPLSDDFINRINSRKSTWKAGRNFDIDTPISHIKQLLGVLPETENTPKLPKKIHSINAQEIPDSFDAREAWPDCAPIIGNIRDQSTCGSCWAFGAVEAMSDRICIHSNATVKVNISAEDPLDCCTICGMGCNGGMPAMAWLHWTVNGIVTGGNYEDTNGCKAYSFAPCEHHVDGDLPPCGPTKPTPDCKKECDSGSSLTYQNDLTHGSNYGIDPYPKQIQTEIMTNGPVEASFSVYEDFLSYKSGVYQHLEGEYAGGHAIKILGWGVENDTPYWLVANSWNEDWGDKGYFKILRGSNECGIEGSIVAGIPEL</sequence>
<dbReference type="InterPro" id="IPR038765">
    <property type="entry name" value="Papain-like_cys_pep_sf"/>
</dbReference>
<dbReference type="MEROPS" id="C01.060"/>
<dbReference type="OrthoDB" id="640249at2759"/>
<protein>
    <submittedName>
        <fullName evidence="10">Cathepsin B</fullName>
    </submittedName>
</protein>
<dbReference type="KEGG" id="tca:663117"/>
<keyword evidence="3 8" id="KW-0732">Signal</keyword>
<comment type="similarity">
    <text evidence="1">Belongs to the peptidase C1 family.</text>
</comment>
<dbReference type="InParanoid" id="D6WGZ3"/>
<proteinExistence type="inferred from homology"/>
<dbReference type="Gene3D" id="3.90.70.10">
    <property type="entry name" value="Cysteine proteinases"/>
    <property type="match status" value="1"/>
</dbReference>
<dbReference type="InterPro" id="IPR025660">
    <property type="entry name" value="Pept_his_AS"/>
</dbReference>
<dbReference type="AlphaFoldDB" id="D6WGZ3"/>
<name>D6WGZ3_TRICA</name>
<dbReference type="OMA" id="VMVSTTW"/>
<evidence type="ECO:0000256" key="1">
    <source>
        <dbReference type="ARBA" id="ARBA00008455"/>
    </source>
</evidence>
<keyword evidence="11" id="KW-1185">Reference proteome</keyword>
<keyword evidence="6" id="KW-0865">Zymogen</keyword>
<reference evidence="10 11" key="2">
    <citation type="journal article" date="2010" name="Nucleic Acids Res.">
        <title>BeetleBase in 2010: revisions to provide comprehensive genomic information for Tribolium castaneum.</title>
        <authorList>
            <person name="Kim H.S."/>
            <person name="Murphy T."/>
            <person name="Xia J."/>
            <person name="Caragea D."/>
            <person name="Park Y."/>
            <person name="Beeman R.W."/>
            <person name="Lorenzen M.D."/>
            <person name="Butcher S."/>
            <person name="Manak J.R."/>
            <person name="Brown S.J."/>
        </authorList>
    </citation>
    <scope>GENOME REANNOTATION</scope>
    <source>
        <strain evidence="10 11">Georgia GA2</strain>
    </source>
</reference>
<dbReference type="InterPro" id="IPR000169">
    <property type="entry name" value="Pept_cys_AS"/>
</dbReference>
<organism evidence="10 11">
    <name type="scientific">Tribolium castaneum</name>
    <name type="common">Red flour beetle</name>
    <dbReference type="NCBI Taxonomy" id="7070"/>
    <lineage>
        <taxon>Eukaryota</taxon>
        <taxon>Metazoa</taxon>
        <taxon>Ecdysozoa</taxon>
        <taxon>Arthropoda</taxon>
        <taxon>Hexapoda</taxon>
        <taxon>Insecta</taxon>
        <taxon>Pterygota</taxon>
        <taxon>Neoptera</taxon>
        <taxon>Endopterygota</taxon>
        <taxon>Coleoptera</taxon>
        <taxon>Polyphaga</taxon>
        <taxon>Cucujiformia</taxon>
        <taxon>Tenebrionidae</taxon>
        <taxon>Tenebrionidae incertae sedis</taxon>
        <taxon>Tribolium</taxon>
    </lineage>
</organism>
<keyword evidence="5" id="KW-0788">Thiol protease</keyword>
<dbReference type="PROSITE" id="PS00639">
    <property type="entry name" value="THIOL_PROTEASE_HIS"/>
    <property type="match status" value="1"/>
</dbReference>
<dbReference type="SUPFAM" id="SSF54001">
    <property type="entry name" value="Cysteine proteinases"/>
    <property type="match status" value="1"/>
</dbReference>
<accession>D6WGZ3</accession>
<evidence type="ECO:0000256" key="4">
    <source>
        <dbReference type="ARBA" id="ARBA00022801"/>
    </source>
</evidence>
<dbReference type="Pfam" id="PF08127">
    <property type="entry name" value="Propeptide_C1"/>
    <property type="match status" value="1"/>
</dbReference>